<dbReference type="EMBL" id="JASJQH010000038">
    <property type="protein sequence ID" value="KAK9768055.1"/>
    <property type="molecule type" value="Genomic_DNA"/>
</dbReference>
<dbReference type="InterPro" id="IPR008271">
    <property type="entry name" value="Ser/Thr_kinase_AS"/>
</dbReference>
<evidence type="ECO:0000256" key="3">
    <source>
        <dbReference type="PROSITE-ProRule" id="PRU10141"/>
    </source>
</evidence>
<evidence type="ECO:0000256" key="4">
    <source>
        <dbReference type="RuleBase" id="RU000304"/>
    </source>
</evidence>
<evidence type="ECO:0000256" key="2">
    <source>
        <dbReference type="ARBA" id="ARBA00022840"/>
    </source>
</evidence>
<dbReference type="PROSITE" id="PS50011">
    <property type="entry name" value="PROTEIN_KINASE_DOM"/>
    <property type="match status" value="1"/>
</dbReference>
<comment type="similarity">
    <text evidence="4">Belongs to the protein kinase superfamily.</text>
</comment>
<dbReference type="Gene3D" id="1.10.510.10">
    <property type="entry name" value="Transferase(Phosphotransferase) domain 1"/>
    <property type="match status" value="1"/>
</dbReference>
<dbReference type="Gene3D" id="3.30.200.20">
    <property type="entry name" value="Phosphorylase Kinase, domain 1"/>
    <property type="match status" value="1"/>
</dbReference>
<protein>
    <recommendedName>
        <fullName evidence="6">Protein kinase domain-containing protein</fullName>
    </recommendedName>
</protein>
<name>A0ABR2X2P6_9FUNG</name>
<keyword evidence="4" id="KW-0808">Transferase</keyword>
<evidence type="ECO:0000313" key="8">
    <source>
        <dbReference type="Proteomes" id="UP001479436"/>
    </source>
</evidence>
<reference evidence="7 8" key="1">
    <citation type="submission" date="2023-04" db="EMBL/GenBank/DDBJ databases">
        <title>Genome of Basidiobolus ranarum AG-B5.</title>
        <authorList>
            <person name="Stajich J.E."/>
            <person name="Carter-House D."/>
            <person name="Gryganskyi A."/>
        </authorList>
    </citation>
    <scope>NUCLEOTIDE SEQUENCE [LARGE SCALE GENOMIC DNA]</scope>
    <source>
        <strain evidence="7 8">AG-B5</strain>
    </source>
</reference>
<evidence type="ECO:0000256" key="1">
    <source>
        <dbReference type="ARBA" id="ARBA00022741"/>
    </source>
</evidence>
<feature type="compositionally biased region" description="Basic and acidic residues" evidence="5">
    <location>
        <begin position="383"/>
        <end position="398"/>
    </location>
</feature>
<evidence type="ECO:0000313" key="7">
    <source>
        <dbReference type="EMBL" id="KAK9768055.1"/>
    </source>
</evidence>
<dbReference type="InterPro" id="IPR011009">
    <property type="entry name" value="Kinase-like_dom_sf"/>
</dbReference>
<comment type="caution">
    <text evidence="7">The sequence shown here is derived from an EMBL/GenBank/DDBJ whole genome shotgun (WGS) entry which is preliminary data.</text>
</comment>
<feature type="binding site" evidence="3">
    <location>
        <position position="54"/>
    </location>
    <ligand>
        <name>ATP</name>
        <dbReference type="ChEBI" id="CHEBI:30616"/>
    </ligand>
</feature>
<dbReference type="PROSITE" id="PS00107">
    <property type="entry name" value="PROTEIN_KINASE_ATP"/>
    <property type="match status" value="1"/>
</dbReference>
<dbReference type="SUPFAM" id="SSF56112">
    <property type="entry name" value="Protein kinase-like (PK-like)"/>
    <property type="match status" value="1"/>
</dbReference>
<dbReference type="InterPro" id="IPR017441">
    <property type="entry name" value="Protein_kinase_ATP_BS"/>
</dbReference>
<proteinExistence type="inferred from homology"/>
<dbReference type="InterPro" id="IPR000719">
    <property type="entry name" value="Prot_kinase_dom"/>
</dbReference>
<evidence type="ECO:0000256" key="5">
    <source>
        <dbReference type="SAM" id="MobiDB-lite"/>
    </source>
</evidence>
<gene>
    <name evidence="7" type="ORF">K7432_001640</name>
</gene>
<feature type="region of interest" description="Disordered" evidence="5">
    <location>
        <begin position="376"/>
        <end position="398"/>
    </location>
</feature>
<dbReference type="Pfam" id="PF00069">
    <property type="entry name" value="Pkinase"/>
    <property type="match status" value="1"/>
</dbReference>
<keyword evidence="8" id="KW-1185">Reference proteome</keyword>
<feature type="domain" description="Protein kinase" evidence="6">
    <location>
        <begin position="25"/>
        <end position="321"/>
    </location>
</feature>
<organism evidence="7 8">
    <name type="scientific">Basidiobolus ranarum</name>
    <dbReference type="NCBI Taxonomy" id="34480"/>
    <lineage>
        <taxon>Eukaryota</taxon>
        <taxon>Fungi</taxon>
        <taxon>Fungi incertae sedis</taxon>
        <taxon>Zoopagomycota</taxon>
        <taxon>Entomophthoromycotina</taxon>
        <taxon>Basidiobolomycetes</taxon>
        <taxon>Basidiobolales</taxon>
        <taxon>Basidiobolaceae</taxon>
        <taxon>Basidiobolus</taxon>
    </lineage>
</organism>
<dbReference type="PANTHER" id="PTHR24346">
    <property type="entry name" value="MAP/MICROTUBULE AFFINITY-REGULATING KINASE"/>
    <property type="match status" value="1"/>
</dbReference>
<dbReference type="PROSITE" id="PS00108">
    <property type="entry name" value="PROTEIN_KINASE_ST"/>
    <property type="match status" value="1"/>
</dbReference>
<keyword evidence="2 3" id="KW-0067">ATP-binding</keyword>
<keyword evidence="4" id="KW-0418">Kinase</keyword>
<dbReference type="SMART" id="SM00220">
    <property type="entry name" value="S_TKc"/>
    <property type="match status" value="1"/>
</dbReference>
<evidence type="ECO:0000259" key="6">
    <source>
        <dbReference type="PROSITE" id="PS50011"/>
    </source>
</evidence>
<dbReference type="PANTHER" id="PTHR24346:SF77">
    <property type="entry name" value="SERINE THREONINE PROTEIN KINASE"/>
    <property type="match status" value="1"/>
</dbReference>
<dbReference type="Proteomes" id="UP001479436">
    <property type="component" value="Unassembled WGS sequence"/>
</dbReference>
<dbReference type="CDD" id="cd14008">
    <property type="entry name" value="STKc_LKB1_CaMKK"/>
    <property type="match status" value="1"/>
</dbReference>
<keyword evidence="4" id="KW-0723">Serine/threonine-protein kinase</keyword>
<sequence>MGRVKESLSAFMTETEDGVRQLNQYTLNQKLGQGAYGSVYHGIDGVDGSEYAIKELSRAQLRKNNQSNMLRERGMGRGIGRGRGRGLFGIKAAQKAEEENGNPLDLVRSEVAILKKLTHPNIVVLREVLDNKNDDAIYMVFEMCKKGAIMDIQLGKTVQPYDEEKCRHYFRQMVLGFEYLHENGIVHRDIKPDNLLIAADDTLKIVDFGVSEMFVKGDDRMKKSAGSPAFMAPELCSGNHGDISGRATDIWSMGVTLYCLAFGTLPFPANSIVEIYDSIKNHDLVIPDTASPELKDLLEKILDKNPDTRIHMDDIRIHPWLTKNGQEPLPSTEENCAAVVTSITDEEINSAIRGIANIMTVAKAVARFKRRSMQHQLQNMNLNEKKPTENGDSKENSA</sequence>
<accession>A0ABR2X2P6</accession>
<keyword evidence="1 3" id="KW-0547">Nucleotide-binding</keyword>